<keyword evidence="4" id="KW-1185">Reference proteome</keyword>
<dbReference type="AlphaFoldDB" id="A0A267FAF5"/>
<dbReference type="InterPro" id="IPR016024">
    <property type="entry name" value="ARM-type_fold"/>
</dbReference>
<accession>A0A267FAF5</accession>
<organism evidence="3 4">
    <name type="scientific">Macrostomum lignano</name>
    <dbReference type="NCBI Taxonomy" id="282301"/>
    <lineage>
        <taxon>Eukaryota</taxon>
        <taxon>Metazoa</taxon>
        <taxon>Spiralia</taxon>
        <taxon>Lophotrochozoa</taxon>
        <taxon>Platyhelminthes</taxon>
        <taxon>Rhabditophora</taxon>
        <taxon>Macrostomorpha</taxon>
        <taxon>Macrostomida</taxon>
        <taxon>Macrostomidae</taxon>
        <taxon>Macrostomum</taxon>
    </lineage>
</organism>
<dbReference type="STRING" id="282301.A0A267FAF5"/>
<name>A0A267FAF5_9PLAT</name>
<dbReference type="SUPFAM" id="SSF52200">
    <property type="entry name" value="Toll/Interleukin receptor TIR domain"/>
    <property type="match status" value="1"/>
</dbReference>
<dbReference type="PANTHER" id="PTHR46270:SF2">
    <property type="entry name" value="TIR DOMAIN-CONTAINING PROTEIN"/>
    <property type="match status" value="1"/>
</dbReference>
<dbReference type="SUPFAM" id="SSF48371">
    <property type="entry name" value="ARM repeat"/>
    <property type="match status" value="1"/>
</dbReference>
<dbReference type="InterPro" id="IPR000157">
    <property type="entry name" value="TIR_dom"/>
</dbReference>
<dbReference type="InterPro" id="IPR035897">
    <property type="entry name" value="Toll_tir_struct_dom_sf"/>
</dbReference>
<dbReference type="PANTHER" id="PTHR46270">
    <property type="entry name" value="ARMADILLO-TYPE FOLD-RELATED"/>
    <property type="match status" value="1"/>
</dbReference>
<feature type="compositionally biased region" description="Polar residues" evidence="1">
    <location>
        <begin position="1"/>
        <end position="23"/>
    </location>
</feature>
<dbReference type="Pfam" id="PF13676">
    <property type="entry name" value="TIR_2"/>
    <property type="match status" value="1"/>
</dbReference>
<evidence type="ECO:0000313" key="3">
    <source>
        <dbReference type="EMBL" id="PAA70194.1"/>
    </source>
</evidence>
<gene>
    <name evidence="3" type="ORF">BOX15_Mlig007214g1</name>
</gene>
<dbReference type="GO" id="GO:0007165">
    <property type="term" value="P:signal transduction"/>
    <property type="evidence" value="ECO:0007669"/>
    <property type="project" value="InterPro"/>
</dbReference>
<feature type="compositionally biased region" description="Basic and acidic residues" evidence="1">
    <location>
        <begin position="40"/>
        <end position="58"/>
    </location>
</feature>
<protein>
    <recommendedName>
        <fullName evidence="2">TIR domain-containing protein</fullName>
    </recommendedName>
</protein>
<dbReference type="Gene3D" id="3.40.50.10140">
    <property type="entry name" value="Toll/interleukin-1 receptor homology (TIR) domain"/>
    <property type="match status" value="1"/>
</dbReference>
<feature type="domain" description="TIR" evidence="2">
    <location>
        <begin position="426"/>
        <end position="546"/>
    </location>
</feature>
<evidence type="ECO:0000259" key="2">
    <source>
        <dbReference type="Pfam" id="PF13676"/>
    </source>
</evidence>
<feature type="region of interest" description="Disordered" evidence="1">
    <location>
        <begin position="1"/>
        <end position="62"/>
    </location>
</feature>
<reference evidence="3 4" key="1">
    <citation type="submission" date="2017-06" db="EMBL/GenBank/DDBJ databases">
        <title>A platform for efficient transgenesis in Macrostomum lignano, a flatworm model organism for stem cell research.</title>
        <authorList>
            <person name="Berezikov E."/>
        </authorList>
    </citation>
    <scope>NUCLEOTIDE SEQUENCE [LARGE SCALE GENOMIC DNA]</scope>
    <source>
        <strain evidence="3">DV1</strain>
        <tissue evidence="3">Whole organism</tissue>
    </source>
</reference>
<evidence type="ECO:0000256" key="1">
    <source>
        <dbReference type="SAM" id="MobiDB-lite"/>
    </source>
</evidence>
<evidence type="ECO:0000313" key="4">
    <source>
        <dbReference type="Proteomes" id="UP000215902"/>
    </source>
</evidence>
<proteinExistence type="predicted"/>
<dbReference type="OrthoDB" id="2148946at2759"/>
<dbReference type="InterPro" id="IPR011989">
    <property type="entry name" value="ARM-like"/>
</dbReference>
<dbReference type="Proteomes" id="UP000215902">
    <property type="component" value="Unassembled WGS sequence"/>
</dbReference>
<dbReference type="InterPro" id="IPR013761">
    <property type="entry name" value="SAM/pointed_sf"/>
</dbReference>
<sequence length="684" mass="77095">MSSSLASVANGSHRSDSAEQNGKSAHAGQSQEQQDDEERSEQQQKKTEEKPIESRDGEPPGQQLRETLDQLAEHIRGLQAAEVESFNEESLKFAFNTTRMSFHNSDPTVLNQLEQVFISQAYLTLYTRLLLHCQRKPWPDVATPSIIRLSDTVWNMTHLSVRVCQELVGLDLIRQVLGALSHCDRDNLKNARARRLCNGLLSVLHNVIRALPHARASYRIPGYSVVDVLKHFLCDTLNAYLYTKVVLVLSFVVTEEENRWLNVSDEHIRLLIRDLRQTLDASESGPHFCPKLGYQCDELLQGVDNLCGCDFNKTRFVNNGLLELIEDLLVRGAPNDSELLFAVEIVYHLAFDDVCREGICQRRSLVDQLTGLANNCRLKDVRRSACGTLWKLHGHGLCATPTSSHAMPLFSLAERSPNPVVSAGHVMLSYQHASQDTVLLIRKRLQMEGYEVWLDIENMSQSIVSKMAEAVENSAVILMCMSQSYKNSPHCRHEADYAYKLQKPIVPLVMEPKYQPDGWLGLLMGSKMFYDFSDEDLFEESFANLLKELGGRGKAQLADSSGLGDSVRSLQPLQHSMRVSHAEASREGTPCGSEARQYAKHRSQHTASILAWTPADVTGWLAENQLAEYEPHFADVSGELLFELHHMQSHAPEAFYACMRKQLGMRLVDMLRMSRALHRLSEVT</sequence>
<dbReference type="SUPFAM" id="SSF47769">
    <property type="entry name" value="SAM/Pointed domain"/>
    <property type="match status" value="1"/>
</dbReference>
<dbReference type="EMBL" id="NIVC01001259">
    <property type="protein sequence ID" value="PAA70194.1"/>
    <property type="molecule type" value="Genomic_DNA"/>
</dbReference>
<dbReference type="Gene3D" id="1.25.10.10">
    <property type="entry name" value="Leucine-rich Repeat Variant"/>
    <property type="match status" value="1"/>
</dbReference>
<comment type="caution">
    <text evidence="3">The sequence shown here is derived from an EMBL/GenBank/DDBJ whole genome shotgun (WGS) entry which is preliminary data.</text>
</comment>